<dbReference type="GO" id="GO:0005634">
    <property type="term" value="C:nucleus"/>
    <property type="evidence" value="ECO:0007669"/>
    <property type="project" value="UniProtKB-SubCell"/>
</dbReference>
<dbReference type="Pfam" id="PF08573">
    <property type="entry name" value="SAE2"/>
    <property type="match status" value="1"/>
</dbReference>
<accession>F8PBS4</accession>
<dbReference type="OrthoDB" id="5801062at2759"/>
<comment type="subcellular location">
    <subcellularLocation>
        <location evidence="1">Nucleus</location>
    </subcellularLocation>
</comment>
<dbReference type="HOGENOM" id="CLU_121088_0_0_1"/>
<dbReference type="GO" id="GO:0003684">
    <property type="term" value="F:damaged DNA binding"/>
    <property type="evidence" value="ECO:0007669"/>
    <property type="project" value="TreeGrafter"/>
</dbReference>
<feature type="region of interest" description="Disordered" evidence="4">
    <location>
        <begin position="1"/>
        <end position="56"/>
    </location>
</feature>
<dbReference type="Proteomes" id="UP000008064">
    <property type="component" value="Unassembled WGS sequence"/>
</dbReference>
<dbReference type="InterPro" id="IPR013882">
    <property type="entry name" value="Ctp1_C"/>
</dbReference>
<dbReference type="AlphaFoldDB" id="F8PBS4"/>
<reference evidence="6" key="1">
    <citation type="submission" date="2011-04" db="EMBL/GenBank/DDBJ databases">
        <title>Evolution of plant cell wall degrading machinery underlies the functional diversity of forest fungi.</title>
        <authorList>
            <consortium name="US DOE Joint Genome Institute (JGI-PGF)"/>
            <person name="Eastwood D.C."/>
            <person name="Floudas D."/>
            <person name="Binder M."/>
            <person name="Majcherczyk A."/>
            <person name="Schneider P."/>
            <person name="Aerts A."/>
            <person name="Asiegbu F.O."/>
            <person name="Baker S.E."/>
            <person name="Barry K."/>
            <person name="Bendiksby M."/>
            <person name="Blumentritt M."/>
            <person name="Coutinho P.M."/>
            <person name="Cullen D."/>
            <person name="Cullen D."/>
            <person name="Gathman A."/>
            <person name="Goodell B."/>
            <person name="Henrissat B."/>
            <person name="Ihrmark K."/>
            <person name="Kauserud H."/>
            <person name="Kohler A."/>
            <person name="LaButti K."/>
            <person name="Lapidus A."/>
            <person name="Lavin J.L."/>
            <person name="Lee Y.-H."/>
            <person name="Lindquist E."/>
            <person name="Lilly W."/>
            <person name="Lucas S."/>
            <person name="Morin E."/>
            <person name="Murat C."/>
            <person name="Oguiza J.A."/>
            <person name="Park J."/>
            <person name="Pisabarro A.G."/>
            <person name="Riley R."/>
            <person name="Rosling A."/>
            <person name="Salamov A."/>
            <person name="Schmidt O."/>
            <person name="Schmutz J."/>
            <person name="Skrede I."/>
            <person name="Stenlid J."/>
            <person name="Wiebenga A."/>
            <person name="Xie X."/>
            <person name="Kues U."/>
            <person name="Hibbett D.S."/>
            <person name="Hoffmeister D."/>
            <person name="Hogberg N."/>
            <person name="Martin F."/>
            <person name="Grigoriev I.V."/>
            <person name="Watkinson S.C."/>
        </authorList>
    </citation>
    <scope>NUCLEOTIDE SEQUENCE</scope>
    <source>
        <strain evidence="6">S7.9</strain>
    </source>
</reference>
<dbReference type="PANTHER" id="PTHR15107:SF0">
    <property type="entry name" value="DNA ENDONUCLEASE ACTIVATOR CTP1 C-TERMINAL DOMAIN-CONTAINING PROTEIN"/>
    <property type="match status" value="1"/>
</dbReference>
<evidence type="ECO:0000313" key="6">
    <source>
        <dbReference type="EMBL" id="EGO19712.1"/>
    </source>
</evidence>
<proteinExistence type="predicted"/>
<evidence type="ECO:0000256" key="3">
    <source>
        <dbReference type="ARBA" id="ARBA00023242"/>
    </source>
</evidence>
<dbReference type="GeneID" id="18821353"/>
<dbReference type="KEGG" id="sla:SERLADRAFT_479448"/>
<feature type="compositionally biased region" description="Basic and acidic residues" evidence="4">
    <location>
        <begin position="43"/>
        <end position="56"/>
    </location>
</feature>
<keyword evidence="2" id="KW-0227">DNA damage</keyword>
<dbReference type="InterPro" id="IPR033316">
    <property type="entry name" value="RBBP8-like"/>
</dbReference>
<dbReference type="RefSeq" id="XP_007323845.1">
    <property type="nucleotide sequence ID" value="XM_007323783.1"/>
</dbReference>
<organism>
    <name type="scientific">Serpula lacrymans var. lacrymans (strain S7.9)</name>
    <name type="common">Dry rot fungus</name>
    <dbReference type="NCBI Taxonomy" id="578457"/>
    <lineage>
        <taxon>Eukaryota</taxon>
        <taxon>Fungi</taxon>
        <taxon>Dikarya</taxon>
        <taxon>Basidiomycota</taxon>
        <taxon>Agaricomycotina</taxon>
        <taxon>Agaricomycetes</taxon>
        <taxon>Agaricomycetidae</taxon>
        <taxon>Boletales</taxon>
        <taxon>Coniophorineae</taxon>
        <taxon>Serpulaceae</taxon>
        <taxon>Serpula</taxon>
    </lineage>
</organism>
<keyword evidence="3" id="KW-0539">Nucleus</keyword>
<evidence type="ECO:0000256" key="2">
    <source>
        <dbReference type="ARBA" id="ARBA00022763"/>
    </source>
</evidence>
<protein>
    <recommendedName>
        <fullName evidence="5">DNA endonuclease activator Ctp1 C-terminal domain-containing protein</fullName>
    </recommendedName>
</protein>
<dbReference type="PANTHER" id="PTHR15107">
    <property type="entry name" value="RETINOBLASTOMA BINDING PROTEIN 8"/>
    <property type="match status" value="1"/>
</dbReference>
<evidence type="ECO:0000259" key="5">
    <source>
        <dbReference type="Pfam" id="PF08573"/>
    </source>
</evidence>
<evidence type="ECO:0000256" key="1">
    <source>
        <dbReference type="ARBA" id="ARBA00004123"/>
    </source>
</evidence>
<name>F8PBS4_SERL9</name>
<sequence>MSESNITPLEDNSPRLNDYKRYKGRGRYARVSTCEDPDTNRPVSREDENHEPNYDRYETVRNKEQRKQLLGDDCECCRDYYAGVGPLPPRLQQPMWRSPSPNSIPTTKPLCKHRQTDTYATNVGASGSMEQVQEEEITRHKQAISRHRHHWYRPKTPPGYWDIGFPDTQEASDINRRARDMIRQKMHGISRDAG</sequence>
<evidence type="ECO:0000256" key="4">
    <source>
        <dbReference type="SAM" id="MobiDB-lite"/>
    </source>
</evidence>
<dbReference type="GO" id="GO:0010792">
    <property type="term" value="P:DNA double-strand break processing involved in repair via single-strand annealing"/>
    <property type="evidence" value="ECO:0007669"/>
    <property type="project" value="TreeGrafter"/>
</dbReference>
<feature type="domain" description="DNA endonuclease activator Ctp1 C-terminal" evidence="5">
    <location>
        <begin position="57"/>
        <end position="170"/>
    </location>
</feature>
<gene>
    <name evidence="6" type="ORF">SERLADRAFT_479448</name>
</gene>
<dbReference type="EMBL" id="GL945443">
    <property type="protein sequence ID" value="EGO19712.1"/>
    <property type="molecule type" value="Genomic_DNA"/>
</dbReference>